<dbReference type="Proteomes" id="UP000316882">
    <property type="component" value="Unassembled WGS sequence"/>
</dbReference>
<proteinExistence type="predicted"/>
<name>A0A4Y3PI78_BREPA</name>
<feature type="chain" id="PRO_5022691516" evidence="1">
    <location>
        <begin position="23"/>
        <end position="129"/>
    </location>
</feature>
<dbReference type="RefSeq" id="WP_122964352.1">
    <property type="nucleotide sequence ID" value="NZ_BJMH01000008.1"/>
</dbReference>
<comment type="caution">
    <text evidence="2">The sequence shown here is derived from an EMBL/GenBank/DDBJ whole genome shotgun (WGS) entry which is preliminary data.</text>
</comment>
<keyword evidence="1" id="KW-0732">Signal</keyword>
<feature type="signal peptide" evidence="1">
    <location>
        <begin position="1"/>
        <end position="22"/>
    </location>
</feature>
<organism evidence="2 3">
    <name type="scientific">Brevibacillus parabrevis</name>
    <dbReference type="NCBI Taxonomy" id="54914"/>
    <lineage>
        <taxon>Bacteria</taxon>
        <taxon>Bacillati</taxon>
        <taxon>Bacillota</taxon>
        <taxon>Bacilli</taxon>
        <taxon>Bacillales</taxon>
        <taxon>Paenibacillaceae</taxon>
        <taxon>Brevibacillus</taxon>
    </lineage>
</organism>
<keyword evidence="3" id="KW-1185">Reference proteome</keyword>
<evidence type="ECO:0000313" key="2">
    <source>
        <dbReference type="EMBL" id="GEB32495.1"/>
    </source>
</evidence>
<sequence>MKKIAAWVLSLVFIFSATSAFASWGSDTRTKCGKTGGYPEFYCKGITDSEDDDLWGKSYIEVYRDGKYIDNDSSAKVSMKYGNEAEAMVEAAKSSKGDNFIEGYTTHKWYRSKTEGAFDQLDTRDYYPH</sequence>
<accession>A0A4Y3PI78</accession>
<gene>
    <name evidence="2" type="ORF">BPA01_20750</name>
</gene>
<evidence type="ECO:0000256" key="1">
    <source>
        <dbReference type="SAM" id="SignalP"/>
    </source>
</evidence>
<reference evidence="2 3" key="1">
    <citation type="submission" date="2019-06" db="EMBL/GenBank/DDBJ databases">
        <title>Whole genome shotgun sequence of Brevibacillus parabrevis NBRC 12334.</title>
        <authorList>
            <person name="Hosoyama A."/>
            <person name="Uohara A."/>
            <person name="Ohji S."/>
            <person name="Ichikawa N."/>
        </authorList>
    </citation>
    <scope>NUCLEOTIDE SEQUENCE [LARGE SCALE GENOMIC DNA]</scope>
    <source>
        <strain evidence="2 3">NBRC 12334</strain>
    </source>
</reference>
<protein>
    <submittedName>
        <fullName evidence="2">Uncharacterized protein</fullName>
    </submittedName>
</protein>
<evidence type="ECO:0000313" key="3">
    <source>
        <dbReference type="Proteomes" id="UP000316882"/>
    </source>
</evidence>
<dbReference type="AlphaFoldDB" id="A0A4Y3PI78"/>
<dbReference type="EMBL" id="BJMH01000008">
    <property type="protein sequence ID" value="GEB32495.1"/>
    <property type="molecule type" value="Genomic_DNA"/>
</dbReference>
<dbReference type="GeneID" id="87611343"/>